<reference evidence="2" key="1">
    <citation type="submission" date="2013-02" db="EMBL/GenBank/DDBJ databases">
        <authorList>
            <person name="Hughes D."/>
        </authorList>
    </citation>
    <scope>NUCLEOTIDE SEQUENCE</scope>
    <source>
        <strain>Durham</strain>
        <strain evidence="2">NC isolate 2 -- Noor lab</strain>
    </source>
</reference>
<name>T1GY17_MEGSC</name>
<dbReference type="Proteomes" id="UP000015102">
    <property type="component" value="Unassembled WGS sequence"/>
</dbReference>
<proteinExistence type="predicted"/>
<organism evidence="1 2">
    <name type="scientific">Megaselia scalaris</name>
    <name type="common">Humpbacked fly</name>
    <name type="synonym">Phora scalaris</name>
    <dbReference type="NCBI Taxonomy" id="36166"/>
    <lineage>
        <taxon>Eukaryota</taxon>
        <taxon>Metazoa</taxon>
        <taxon>Ecdysozoa</taxon>
        <taxon>Arthropoda</taxon>
        <taxon>Hexapoda</taxon>
        <taxon>Insecta</taxon>
        <taxon>Pterygota</taxon>
        <taxon>Neoptera</taxon>
        <taxon>Endopterygota</taxon>
        <taxon>Diptera</taxon>
        <taxon>Brachycera</taxon>
        <taxon>Muscomorpha</taxon>
        <taxon>Platypezoidea</taxon>
        <taxon>Phoridae</taxon>
        <taxon>Megaseliini</taxon>
        <taxon>Megaselia</taxon>
    </lineage>
</organism>
<keyword evidence="2" id="KW-1185">Reference proteome</keyword>
<dbReference type="EnsemblMetazoa" id="MESCA008737-RA">
    <property type="protein sequence ID" value="MESCA008737-PA"/>
    <property type="gene ID" value="MESCA008737"/>
</dbReference>
<evidence type="ECO:0000313" key="1">
    <source>
        <dbReference type="EnsemblMetazoa" id="MESCA008737-PA"/>
    </source>
</evidence>
<dbReference type="HOGENOM" id="CLU_2796862_0_0_1"/>
<reference evidence="1" key="2">
    <citation type="submission" date="2015-06" db="UniProtKB">
        <authorList>
            <consortium name="EnsemblMetazoa"/>
        </authorList>
    </citation>
    <scope>IDENTIFICATION</scope>
</reference>
<protein>
    <submittedName>
        <fullName evidence="1">Uncharacterized protein</fullName>
    </submittedName>
</protein>
<dbReference type="AlphaFoldDB" id="T1GY17"/>
<accession>T1GY17</accession>
<dbReference type="EMBL" id="CAQQ02386050">
    <property type="status" value="NOT_ANNOTATED_CDS"/>
    <property type="molecule type" value="Genomic_DNA"/>
</dbReference>
<sequence>MCQLKKSYNFGKIDKSKGVAKKTIVFSKTKKKTLPITNQYLDSGKNGGHFESYFPLVYFFRIFNGNPN</sequence>
<evidence type="ECO:0000313" key="2">
    <source>
        <dbReference type="Proteomes" id="UP000015102"/>
    </source>
</evidence>
<dbReference type="EMBL" id="CAQQ02386051">
    <property type="status" value="NOT_ANNOTATED_CDS"/>
    <property type="molecule type" value="Genomic_DNA"/>
</dbReference>